<dbReference type="GO" id="GO:0022857">
    <property type="term" value="F:transmembrane transporter activity"/>
    <property type="evidence" value="ECO:0007669"/>
    <property type="project" value="InterPro"/>
</dbReference>
<evidence type="ECO:0000256" key="1">
    <source>
        <dbReference type="ARBA" id="ARBA00004651"/>
    </source>
</evidence>
<evidence type="ECO:0000256" key="7">
    <source>
        <dbReference type="SAM" id="Phobius"/>
    </source>
</evidence>
<feature type="transmembrane region" description="Helical" evidence="7">
    <location>
        <begin position="140"/>
        <end position="158"/>
    </location>
</feature>
<keyword evidence="4 7" id="KW-0812">Transmembrane</keyword>
<dbReference type="PANTHER" id="PTHR23517">
    <property type="entry name" value="RESISTANCE PROTEIN MDTM, PUTATIVE-RELATED-RELATED"/>
    <property type="match status" value="1"/>
</dbReference>
<feature type="transmembrane region" description="Helical" evidence="7">
    <location>
        <begin position="93"/>
        <end position="119"/>
    </location>
</feature>
<keyword evidence="5 7" id="KW-1133">Transmembrane helix</keyword>
<feature type="domain" description="Major facilitator superfamily (MFS) profile" evidence="8">
    <location>
        <begin position="10"/>
        <end position="195"/>
    </location>
</feature>
<comment type="caution">
    <text evidence="9">The sequence shown here is derived from an EMBL/GenBank/DDBJ whole genome shotgun (WGS) entry which is preliminary data.</text>
</comment>
<dbReference type="InterPro" id="IPR036259">
    <property type="entry name" value="MFS_trans_sf"/>
</dbReference>
<evidence type="ECO:0000313" key="9">
    <source>
        <dbReference type="EMBL" id="HDY58523.1"/>
    </source>
</evidence>
<dbReference type="AlphaFoldDB" id="A0A7V0Z4L6"/>
<evidence type="ECO:0000256" key="3">
    <source>
        <dbReference type="ARBA" id="ARBA00022475"/>
    </source>
</evidence>
<feature type="transmembrane region" description="Helical" evidence="7">
    <location>
        <begin position="170"/>
        <end position="190"/>
    </location>
</feature>
<name>A0A7V0Z4L6_UNCW3</name>
<dbReference type="InterPro" id="IPR050171">
    <property type="entry name" value="MFS_Transporters"/>
</dbReference>
<evidence type="ECO:0000256" key="2">
    <source>
        <dbReference type="ARBA" id="ARBA00022448"/>
    </source>
</evidence>
<evidence type="ECO:0000256" key="4">
    <source>
        <dbReference type="ARBA" id="ARBA00022692"/>
    </source>
</evidence>
<dbReference type="InterPro" id="IPR020846">
    <property type="entry name" value="MFS_dom"/>
</dbReference>
<evidence type="ECO:0000256" key="6">
    <source>
        <dbReference type="ARBA" id="ARBA00023136"/>
    </source>
</evidence>
<dbReference type="PROSITE" id="PS50850">
    <property type="entry name" value="MFS"/>
    <property type="match status" value="1"/>
</dbReference>
<evidence type="ECO:0000259" key="8">
    <source>
        <dbReference type="PROSITE" id="PS50850"/>
    </source>
</evidence>
<dbReference type="Pfam" id="PF07690">
    <property type="entry name" value="MFS_1"/>
    <property type="match status" value="1"/>
</dbReference>
<protein>
    <submittedName>
        <fullName evidence="9">MFS transporter</fullName>
    </submittedName>
</protein>
<comment type="subcellular location">
    <subcellularLocation>
        <location evidence="1">Cell membrane</location>
        <topology evidence="1">Multi-pass membrane protein</topology>
    </subcellularLocation>
</comment>
<proteinExistence type="predicted"/>
<keyword evidence="6 7" id="KW-0472">Membrane</keyword>
<feature type="transmembrane region" description="Helical" evidence="7">
    <location>
        <begin position="53"/>
        <end position="73"/>
    </location>
</feature>
<gene>
    <name evidence="9" type="ORF">ENP86_03100</name>
</gene>
<organism evidence="9">
    <name type="scientific">candidate division WOR-3 bacterium</name>
    <dbReference type="NCBI Taxonomy" id="2052148"/>
    <lineage>
        <taxon>Bacteria</taxon>
        <taxon>Bacteria division WOR-3</taxon>
    </lineage>
</organism>
<dbReference type="EMBL" id="DSKY01000009">
    <property type="protein sequence ID" value="HDY58523.1"/>
    <property type="molecule type" value="Genomic_DNA"/>
</dbReference>
<dbReference type="Gene3D" id="1.20.1250.20">
    <property type="entry name" value="MFS general substrate transporter like domains"/>
    <property type="match status" value="1"/>
</dbReference>
<evidence type="ECO:0000256" key="5">
    <source>
        <dbReference type="ARBA" id="ARBA00022989"/>
    </source>
</evidence>
<accession>A0A7V0Z4L6</accession>
<sequence>MNLREIFSVVNDQKFLIFTLISFSIFIVWGQLVSPLSIYTVNRIGISKSQHGILFSINGFMVVIFQYLITHLIPDKKELSALWVGSLIYAIGYLSLGFARGFSFLIFSMVLITIAEMVITPSSQSYASKLARLENRGRYLAFYNLSQTFGWAFGPMLGGILLDTFPGRSIFIWGMISFIALLAALGFIIFKNKEN</sequence>
<dbReference type="PANTHER" id="PTHR23517:SF2">
    <property type="entry name" value="MULTIDRUG RESISTANCE PROTEIN MDTH"/>
    <property type="match status" value="1"/>
</dbReference>
<keyword evidence="2" id="KW-0813">Transport</keyword>
<dbReference type="GO" id="GO:0005886">
    <property type="term" value="C:plasma membrane"/>
    <property type="evidence" value="ECO:0007669"/>
    <property type="project" value="UniProtKB-SubCell"/>
</dbReference>
<dbReference type="InterPro" id="IPR011701">
    <property type="entry name" value="MFS"/>
</dbReference>
<reference evidence="9" key="1">
    <citation type="journal article" date="2020" name="mSystems">
        <title>Genome- and Community-Level Interaction Insights into Carbon Utilization and Element Cycling Functions of Hydrothermarchaeota in Hydrothermal Sediment.</title>
        <authorList>
            <person name="Zhou Z."/>
            <person name="Liu Y."/>
            <person name="Xu W."/>
            <person name="Pan J."/>
            <person name="Luo Z.H."/>
            <person name="Li M."/>
        </authorList>
    </citation>
    <scope>NUCLEOTIDE SEQUENCE [LARGE SCALE GENOMIC DNA]</scope>
    <source>
        <strain evidence="9">SpSt-258</strain>
    </source>
</reference>
<feature type="transmembrane region" description="Helical" evidence="7">
    <location>
        <begin position="15"/>
        <end position="41"/>
    </location>
</feature>
<dbReference type="SUPFAM" id="SSF103473">
    <property type="entry name" value="MFS general substrate transporter"/>
    <property type="match status" value="1"/>
</dbReference>
<keyword evidence="3" id="KW-1003">Cell membrane</keyword>